<dbReference type="InterPro" id="IPR032675">
    <property type="entry name" value="LRR_dom_sf"/>
</dbReference>
<feature type="domain" description="F-box" evidence="1">
    <location>
        <begin position="1"/>
        <end position="47"/>
    </location>
</feature>
<dbReference type="SUPFAM" id="SSF81383">
    <property type="entry name" value="F-box domain"/>
    <property type="match status" value="1"/>
</dbReference>
<keyword evidence="3" id="KW-1185">Reference proteome</keyword>
<organism evidence="2 3">
    <name type="scientific">Linnemannia hyalina</name>
    <dbReference type="NCBI Taxonomy" id="64524"/>
    <lineage>
        <taxon>Eukaryota</taxon>
        <taxon>Fungi</taxon>
        <taxon>Fungi incertae sedis</taxon>
        <taxon>Mucoromycota</taxon>
        <taxon>Mortierellomycotina</taxon>
        <taxon>Mortierellomycetes</taxon>
        <taxon>Mortierellales</taxon>
        <taxon>Mortierellaceae</taxon>
        <taxon>Linnemannia</taxon>
    </lineage>
</organism>
<dbReference type="InterPro" id="IPR001810">
    <property type="entry name" value="F-box_dom"/>
</dbReference>
<evidence type="ECO:0000259" key="1">
    <source>
        <dbReference type="PROSITE" id="PS50181"/>
    </source>
</evidence>
<dbReference type="CDD" id="cd09917">
    <property type="entry name" value="F-box_SF"/>
    <property type="match status" value="1"/>
</dbReference>
<protein>
    <recommendedName>
        <fullName evidence="1">F-box domain-containing protein</fullName>
    </recommendedName>
</protein>
<dbReference type="InterPro" id="IPR036047">
    <property type="entry name" value="F-box-like_dom_sf"/>
</dbReference>
<dbReference type="Gene3D" id="3.80.10.10">
    <property type="entry name" value="Ribonuclease Inhibitor"/>
    <property type="match status" value="1"/>
</dbReference>
<dbReference type="AlphaFoldDB" id="A0A9P7Y3Z0"/>
<accession>A0A9P7Y3Z0</accession>
<dbReference type="Proteomes" id="UP000707451">
    <property type="component" value="Unassembled WGS sequence"/>
</dbReference>
<evidence type="ECO:0000313" key="3">
    <source>
        <dbReference type="Proteomes" id="UP000707451"/>
    </source>
</evidence>
<dbReference type="Pfam" id="PF12937">
    <property type="entry name" value="F-box-like"/>
    <property type="match status" value="1"/>
</dbReference>
<sequence>MVQLPNEIIIAIGRYLTRHSILNSVMVCHQWHQVLGPFLWSFIFKKAWHHPRFAIKFYSARSDSSLAPYLHHVKLFEWHNNHSLISRRAISESQARDQIPTVRLGLLISMMSNLDILLLRAESQGADSALFEAMRGLQHLRVLKVNIHEGDEDLVPIESMFPLFSRLDELCLEGSWYRRENIPVLGLNAAEKWKMKRLTVSPQDARLARHCPDLEHLRLLPRVLSMKGKMGALSNLMMWELLAPGGLKGLIVHARLLKRCFAFKIHDADGVHSERPHKVLSPEKK</sequence>
<dbReference type="EMBL" id="JAHRHY010000001">
    <property type="protein sequence ID" value="KAG9072904.1"/>
    <property type="molecule type" value="Genomic_DNA"/>
</dbReference>
<evidence type="ECO:0000313" key="2">
    <source>
        <dbReference type="EMBL" id="KAG9072904.1"/>
    </source>
</evidence>
<reference evidence="2" key="1">
    <citation type="submission" date="2021-06" db="EMBL/GenBank/DDBJ databases">
        <title>Genome Sequence of Mortierella hyaline Strain SCG-10, a Cold-Adapted, Nitrate-Reducing Fungus Isolated from Soil in Minnesota, USA.</title>
        <authorList>
            <person name="Aldossari N."/>
        </authorList>
    </citation>
    <scope>NUCLEOTIDE SEQUENCE</scope>
    <source>
        <strain evidence="2">SCG-10</strain>
    </source>
</reference>
<comment type="caution">
    <text evidence="2">The sequence shown here is derived from an EMBL/GenBank/DDBJ whole genome shotgun (WGS) entry which is preliminary data.</text>
</comment>
<proteinExistence type="predicted"/>
<gene>
    <name evidence="2" type="ORF">KI688_000685</name>
</gene>
<dbReference type="PROSITE" id="PS50181">
    <property type="entry name" value="FBOX"/>
    <property type="match status" value="1"/>
</dbReference>
<name>A0A9P7Y3Z0_9FUNG</name>
<dbReference type="OrthoDB" id="2346137at2759"/>